<evidence type="ECO:0000256" key="5">
    <source>
        <dbReference type="SAM" id="Phobius"/>
    </source>
</evidence>
<keyword evidence="3 5" id="KW-1133">Transmembrane helix</keyword>
<dbReference type="AlphaFoldDB" id="A0A9P9HA60"/>
<keyword evidence="2 5" id="KW-0812">Transmembrane</keyword>
<comment type="caution">
    <text evidence="6">The sequence shown here is derived from an EMBL/GenBank/DDBJ whole genome shotgun (WGS) entry which is preliminary data.</text>
</comment>
<dbReference type="InterPro" id="IPR045863">
    <property type="entry name" value="CorA_TM1_TM2"/>
</dbReference>
<keyword evidence="7" id="KW-1185">Reference proteome</keyword>
<evidence type="ECO:0000256" key="2">
    <source>
        <dbReference type="ARBA" id="ARBA00022692"/>
    </source>
</evidence>
<dbReference type="InterPro" id="IPR002523">
    <property type="entry name" value="MgTranspt_CorA/ZnTranspt_ZntB"/>
</dbReference>
<keyword evidence="4 5" id="KW-0472">Membrane</keyword>
<dbReference type="SUPFAM" id="SSF144083">
    <property type="entry name" value="Magnesium transport protein CorA, transmembrane region"/>
    <property type="match status" value="1"/>
</dbReference>
<dbReference type="EMBL" id="JAGTJS010000011">
    <property type="protein sequence ID" value="KAH7253148.1"/>
    <property type="molecule type" value="Genomic_DNA"/>
</dbReference>
<feature type="transmembrane region" description="Helical" evidence="5">
    <location>
        <begin position="435"/>
        <end position="455"/>
    </location>
</feature>
<accession>A0A9P9HA60</accession>
<evidence type="ECO:0000313" key="7">
    <source>
        <dbReference type="Proteomes" id="UP000736672"/>
    </source>
</evidence>
<feature type="transmembrane region" description="Helical" evidence="5">
    <location>
        <begin position="405"/>
        <end position="423"/>
    </location>
</feature>
<protein>
    <submittedName>
        <fullName evidence="6">Uncharacterized protein</fullName>
    </submittedName>
</protein>
<reference evidence="6" key="1">
    <citation type="journal article" date="2021" name="Nat. Commun.">
        <title>Genetic determinants of endophytism in the Arabidopsis root mycobiome.</title>
        <authorList>
            <person name="Mesny F."/>
            <person name="Miyauchi S."/>
            <person name="Thiergart T."/>
            <person name="Pickel B."/>
            <person name="Atanasova L."/>
            <person name="Karlsson M."/>
            <person name="Huettel B."/>
            <person name="Barry K.W."/>
            <person name="Haridas S."/>
            <person name="Chen C."/>
            <person name="Bauer D."/>
            <person name="Andreopoulos W."/>
            <person name="Pangilinan J."/>
            <person name="LaButti K."/>
            <person name="Riley R."/>
            <person name="Lipzen A."/>
            <person name="Clum A."/>
            <person name="Drula E."/>
            <person name="Henrissat B."/>
            <person name="Kohler A."/>
            <person name="Grigoriev I.V."/>
            <person name="Martin F.M."/>
            <person name="Hacquard S."/>
        </authorList>
    </citation>
    <scope>NUCLEOTIDE SEQUENCE</scope>
    <source>
        <strain evidence="6">FSSC 5 MPI-SDFR-AT-0091</strain>
    </source>
</reference>
<evidence type="ECO:0000256" key="4">
    <source>
        <dbReference type="ARBA" id="ARBA00023136"/>
    </source>
</evidence>
<comment type="subcellular location">
    <subcellularLocation>
        <location evidence="1">Membrane</location>
        <topology evidence="1">Multi-pass membrane protein</topology>
    </subcellularLocation>
</comment>
<dbReference type="Gene3D" id="1.20.58.340">
    <property type="entry name" value="Magnesium transport protein CorA, transmembrane region"/>
    <property type="match status" value="1"/>
</dbReference>
<dbReference type="Proteomes" id="UP000736672">
    <property type="component" value="Unassembled WGS sequence"/>
</dbReference>
<dbReference type="GO" id="GO:0046873">
    <property type="term" value="F:metal ion transmembrane transporter activity"/>
    <property type="evidence" value="ECO:0007669"/>
    <property type="project" value="InterPro"/>
</dbReference>
<name>A0A9P9HA60_FUSSL</name>
<evidence type="ECO:0000256" key="1">
    <source>
        <dbReference type="ARBA" id="ARBA00004141"/>
    </source>
</evidence>
<proteinExistence type="predicted"/>
<evidence type="ECO:0000256" key="3">
    <source>
        <dbReference type="ARBA" id="ARBA00022989"/>
    </source>
</evidence>
<evidence type="ECO:0000313" key="6">
    <source>
        <dbReference type="EMBL" id="KAH7253148.1"/>
    </source>
</evidence>
<dbReference type="OrthoDB" id="5428055at2759"/>
<gene>
    <name evidence="6" type="ORF">B0J15DRAFT_495444</name>
</gene>
<dbReference type="Pfam" id="PF01544">
    <property type="entry name" value="CorA"/>
    <property type="match status" value="1"/>
</dbReference>
<sequence>MSGTSYLDFVRFRAKANPCISGFYEHLQGESHAASKIVYLDYPHNEPSQFEPTPVAAVEDDLSHVVNGITPYTTRFLFVENINSMVISKLGESLDIDPIFFADYIHSRGEHLPKAVSPPSLATLPSLIATRSHIHLHHYQFVSLKITGGRFSTSQMFKTDSNVPRNVRLLAPISGTQLARVRACCSFMIKTVNSSRICLFLVDPPINSVKILETTSNKSYEALVLHGGFEDFQSPPLFSSFIHGKISRSVNKSSILDCIIRYLQTQPPPGFLSRSPSILSVGYYPIRIVLAEWNFYTHLICRMQYSIRNKRRLCDEDIVDLQRWRRRSKKNQQRLDTLAEVIIYHMDHEDDKEPWMDILKDTNWLRAQLQDYCQSFEQIVTVSTSLVQLLDSRQSILEAVNMRRLTYIALVFMPLAWVASLFSMSDAYSPGHELFWVYFATSLPLLAIVLLLSALPYDQIRRALRHASERRGRIEDIRKMSRLPLGAV</sequence>
<organism evidence="6 7">
    <name type="scientific">Fusarium solani</name>
    <name type="common">Filamentous fungus</name>
    <dbReference type="NCBI Taxonomy" id="169388"/>
    <lineage>
        <taxon>Eukaryota</taxon>
        <taxon>Fungi</taxon>
        <taxon>Dikarya</taxon>
        <taxon>Ascomycota</taxon>
        <taxon>Pezizomycotina</taxon>
        <taxon>Sordariomycetes</taxon>
        <taxon>Hypocreomycetidae</taxon>
        <taxon>Hypocreales</taxon>
        <taxon>Nectriaceae</taxon>
        <taxon>Fusarium</taxon>
        <taxon>Fusarium solani species complex</taxon>
    </lineage>
</organism>
<dbReference type="GO" id="GO:0016020">
    <property type="term" value="C:membrane"/>
    <property type="evidence" value="ECO:0007669"/>
    <property type="project" value="UniProtKB-SubCell"/>
</dbReference>